<accession>A0ABS8CUG7</accession>
<protein>
    <submittedName>
        <fullName evidence="1">Uncharacterized protein</fullName>
    </submittedName>
</protein>
<dbReference type="EMBL" id="JACDXX010000090">
    <property type="protein sequence ID" value="MCB5412475.1"/>
    <property type="molecule type" value="Genomic_DNA"/>
</dbReference>
<proteinExistence type="predicted"/>
<keyword evidence="2" id="KW-1185">Reference proteome</keyword>
<evidence type="ECO:0000313" key="1">
    <source>
        <dbReference type="EMBL" id="MCB5412475.1"/>
    </source>
</evidence>
<organism evidence="1 2">
    <name type="scientific">Pseudogemmobacter faecipullorum</name>
    <dbReference type="NCBI Taxonomy" id="2755041"/>
    <lineage>
        <taxon>Bacteria</taxon>
        <taxon>Pseudomonadati</taxon>
        <taxon>Pseudomonadota</taxon>
        <taxon>Alphaproteobacteria</taxon>
        <taxon>Rhodobacterales</taxon>
        <taxon>Paracoccaceae</taxon>
        <taxon>Pseudogemmobacter</taxon>
    </lineage>
</organism>
<gene>
    <name evidence="1" type="ORF">H0485_21240</name>
</gene>
<evidence type="ECO:0000313" key="2">
    <source>
        <dbReference type="Proteomes" id="UP001198571"/>
    </source>
</evidence>
<comment type="caution">
    <text evidence="1">The sequence shown here is derived from an EMBL/GenBank/DDBJ whole genome shotgun (WGS) entry which is preliminary data.</text>
</comment>
<reference evidence="1 2" key="1">
    <citation type="submission" date="2020-07" db="EMBL/GenBank/DDBJ databases">
        <title>Pseudogemmobacter sp. nov., isolated from poultry manure in Taiwan.</title>
        <authorList>
            <person name="Lin S.-Y."/>
            <person name="Tang Y.-S."/>
            <person name="Young C.-C."/>
        </authorList>
    </citation>
    <scope>NUCLEOTIDE SEQUENCE [LARGE SCALE GENOMIC DNA]</scope>
    <source>
        <strain evidence="1 2">CC-YST710</strain>
    </source>
</reference>
<sequence length="78" mass="8399">MIAPAQDANCSRPTGEESRDLLRAVQPGGHVWTAPFYDPANALVIFMQISSEDGLVMRDPVSQLPDLVDVIEQSGAGF</sequence>
<dbReference type="Proteomes" id="UP001198571">
    <property type="component" value="Unassembled WGS sequence"/>
</dbReference>
<name>A0ABS8CUG7_9RHOB</name>